<dbReference type="AlphaFoldDB" id="A0AAU9MGK9"/>
<evidence type="ECO:0000313" key="3">
    <source>
        <dbReference type="EMBL" id="CAH1425862.1"/>
    </source>
</evidence>
<keyword evidence="4" id="KW-1185">Reference proteome</keyword>
<keyword evidence="2" id="KW-0732">Signal</keyword>
<feature type="chain" id="PRO_5043885712" description="Knottin scorpion toxin-like domain-containing protein" evidence="2">
    <location>
        <begin position="25"/>
        <end position="99"/>
    </location>
</feature>
<dbReference type="EMBL" id="CAKMRJ010002223">
    <property type="protein sequence ID" value="CAH1425862.1"/>
    <property type="molecule type" value="Genomic_DNA"/>
</dbReference>
<name>A0AAU9MGK9_9ASTR</name>
<evidence type="ECO:0008006" key="5">
    <source>
        <dbReference type="Google" id="ProtNLM"/>
    </source>
</evidence>
<feature type="region of interest" description="Disordered" evidence="1">
    <location>
        <begin position="76"/>
        <end position="99"/>
    </location>
</feature>
<evidence type="ECO:0000256" key="1">
    <source>
        <dbReference type="SAM" id="MobiDB-lite"/>
    </source>
</evidence>
<feature type="signal peptide" evidence="2">
    <location>
        <begin position="1"/>
        <end position="24"/>
    </location>
</feature>
<proteinExistence type="predicted"/>
<organism evidence="3 4">
    <name type="scientific">Lactuca virosa</name>
    <dbReference type="NCBI Taxonomy" id="75947"/>
    <lineage>
        <taxon>Eukaryota</taxon>
        <taxon>Viridiplantae</taxon>
        <taxon>Streptophyta</taxon>
        <taxon>Embryophyta</taxon>
        <taxon>Tracheophyta</taxon>
        <taxon>Spermatophyta</taxon>
        <taxon>Magnoliopsida</taxon>
        <taxon>eudicotyledons</taxon>
        <taxon>Gunneridae</taxon>
        <taxon>Pentapetalae</taxon>
        <taxon>asterids</taxon>
        <taxon>campanulids</taxon>
        <taxon>Asterales</taxon>
        <taxon>Asteraceae</taxon>
        <taxon>Cichorioideae</taxon>
        <taxon>Cichorieae</taxon>
        <taxon>Lactucinae</taxon>
        <taxon>Lactuca</taxon>
    </lineage>
</organism>
<sequence>MTKSLIRYTFLMFLIIVGMESLTAQICGDVHFLAPCEKYTCIHVCERVHGYNSHGICRNAVTCKCFYDCYPKDENNSSRRDSRLLSHPNGAPRNSPTIN</sequence>
<evidence type="ECO:0000256" key="2">
    <source>
        <dbReference type="SAM" id="SignalP"/>
    </source>
</evidence>
<reference evidence="3 4" key="1">
    <citation type="submission" date="2022-01" db="EMBL/GenBank/DDBJ databases">
        <authorList>
            <person name="Xiong W."/>
            <person name="Schranz E."/>
        </authorList>
    </citation>
    <scope>NUCLEOTIDE SEQUENCE [LARGE SCALE GENOMIC DNA]</scope>
</reference>
<accession>A0AAU9MGK9</accession>
<protein>
    <recommendedName>
        <fullName evidence="5">Knottin scorpion toxin-like domain-containing protein</fullName>
    </recommendedName>
</protein>
<evidence type="ECO:0000313" key="4">
    <source>
        <dbReference type="Proteomes" id="UP001157418"/>
    </source>
</evidence>
<gene>
    <name evidence="3" type="ORF">LVIROSA_LOCUS12979</name>
</gene>
<dbReference type="Proteomes" id="UP001157418">
    <property type="component" value="Unassembled WGS sequence"/>
</dbReference>
<comment type="caution">
    <text evidence="3">The sequence shown here is derived from an EMBL/GenBank/DDBJ whole genome shotgun (WGS) entry which is preliminary data.</text>
</comment>